<protein>
    <submittedName>
        <fullName evidence="1">Genomic scaffold, ProqFM164S03</fullName>
    </submittedName>
</protein>
<proteinExistence type="predicted"/>
<dbReference type="OrthoDB" id="4339989at2759"/>
<reference evidence="1" key="1">
    <citation type="journal article" date="2014" name="Nat. Commun.">
        <title>Multiple recent horizontal transfers of a large genomic region in cheese making fungi.</title>
        <authorList>
            <person name="Cheeseman K."/>
            <person name="Ropars J."/>
            <person name="Renault P."/>
            <person name="Dupont J."/>
            <person name="Gouzy J."/>
            <person name="Branca A."/>
            <person name="Abraham A.L."/>
            <person name="Ceppi M."/>
            <person name="Conseiller E."/>
            <person name="Debuchy R."/>
            <person name="Malagnac F."/>
            <person name="Goarin A."/>
            <person name="Silar P."/>
            <person name="Lacoste S."/>
            <person name="Sallet E."/>
            <person name="Bensimon A."/>
            <person name="Giraud T."/>
            <person name="Brygoo Y."/>
        </authorList>
    </citation>
    <scope>NUCLEOTIDE SEQUENCE [LARGE SCALE GENOMIC DNA]</scope>
    <source>
        <strain evidence="1">FM164</strain>
    </source>
</reference>
<dbReference type="EMBL" id="HG792017">
    <property type="protein sequence ID" value="CDM34349.1"/>
    <property type="molecule type" value="Genomic_DNA"/>
</dbReference>
<evidence type="ECO:0000313" key="2">
    <source>
        <dbReference type="Proteomes" id="UP000030686"/>
    </source>
</evidence>
<keyword evidence="2" id="KW-1185">Reference proteome</keyword>
<organism evidence="1 2">
    <name type="scientific">Penicillium roqueforti (strain FM164)</name>
    <dbReference type="NCBI Taxonomy" id="1365484"/>
    <lineage>
        <taxon>Eukaryota</taxon>
        <taxon>Fungi</taxon>
        <taxon>Dikarya</taxon>
        <taxon>Ascomycota</taxon>
        <taxon>Pezizomycotina</taxon>
        <taxon>Eurotiomycetes</taxon>
        <taxon>Eurotiomycetidae</taxon>
        <taxon>Eurotiales</taxon>
        <taxon>Aspergillaceae</taxon>
        <taxon>Penicillium</taxon>
    </lineage>
</organism>
<evidence type="ECO:0000313" key="1">
    <source>
        <dbReference type="EMBL" id="CDM34349.1"/>
    </source>
</evidence>
<name>W6QJH6_PENRF</name>
<dbReference type="AlphaFoldDB" id="W6QJH6"/>
<dbReference type="Proteomes" id="UP000030686">
    <property type="component" value="Unassembled WGS sequence"/>
</dbReference>
<accession>W6QJH6</accession>
<sequence length="106" mass="11845">MADSRTDMRSDRVWSYQMDDILCDRDSVNIYASLTLSEKLDLDTESISPTRSSNYSCDISSSSTIPSVTTIRRKVLLGMFVSLEATPNRIEALVRFGLVAIIFITA</sequence>
<gene>
    <name evidence="1" type="ORF">PROQFM164_S03g001073</name>
</gene>